<dbReference type="SMART" id="SM00257">
    <property type="entry name" value="LysM"/>
    <property type="match status" value="1"/>
</dbReference>
<dbReference type="Gene3D" id="4.10.80.30">
    <property type="entry name" value="DNA polymerase, domain 6"/>
    <property type="match status" value="1"/>
</dbReference>
<evidence type="ECO:0000256" key="3">
    <source>
        <dbReference type="ARBA" id="ARBA00022525"/>
    </source>
</evidence>
<feature type="domain" description="GW" evidence="11">
    <location>
        <begin position="463"/>
        <end position="538"/>
    </location>
</feature>
<accession>A0A143YUK5</accession>
<dbReference type="RefSeq" id="WP_087033654.1">
    <property type="nucleotide sequence ID" value="NZ_FJNE01000006.1"/>
</dbReference>
<feature type="signal peptide" evidence="10">
    <location>
        <begin position="1"/>
        <end position="31"/>
    </location>
</feature>
<dbReference type="SUPFAM" id="SSF82057">
    <property type="entry name" value="Prokaryotic SH3-related domain"/>
    <property type="match status" value="7"/>
</dbReference>
<dbReference type="Gene3D" id="3.10.350.10">
    <property type="entry name" value="LysM domain"/>
    <property type="match status" value="1"/>
</dbReference>
<dbReference type="OrthoDB" id="2155627at2"/>
<evidence type="ECO:0000259" key="12">
    <source>
        <dbReference type="PROSITE" id="PS51782"/>
    </source>
</evidence>
<dbReference type="CDD" id="cd00118">
    <property type="entry name" value="LysM"/>
    <property type="match status" value="1"/>
</dbReference>
<evidence type="ECO:0000256" key="4">
    <source>
        <dbReference type="ARBA" id="ARBA00022529"/>
    </source>
</evidence>
<dbReference type="PROSITE" id="PS51782">
    <property type="entry name" value="LYSM"/>
    <property type="match status" value="1"/>
</dbReference>
<dbReference type="PROSITE" id="PS51780">
    <property type="entry name" value="GW"/>
    <property type="match status" value="2"/>
</dbReference>
<dbReference type="InterPro" id="IPR002901">
    <property type="entry name" value="MGlyc_endo_b_GlcNAc-like_dom"/>
</dbReference>
<dbReference type="InterPro" id="IPR018392">
    <property type="entry name" value="LysM"/>
</dbReference>
<dbReference type="AlphaFoldDB" id="A0A143YUK5"/>
<evidence type="ECO:0000256" key="6">
    <source>
        <dbReference type="ARBA" id="ARBA00022729"/>
    </source>
</evidence>
<reference evidence="13 14" key="1">
    <citation type="submission" date="2016-02" db="EMBL/GenBank/DDBJ databases">
        <authorList>
            <person name="Wen L."/>
            <person name="He K."/>
            <person name="Yang H."/>
        </authorList>
    </citation>
    <scope>NUCLEOTIDE SEQUENCE [LARGE SCALE GENOMIC DNA]</scope>
    <source>
        <strain evidence="13">Trichococcus palustris</strain>
    </source>
</reference>
<dbReference type="PANTHER" id="PTHR33308:SF9">
    <property type="entry name" value="PEPTIDOGLYCAN HYDROLASE FLGJ"/>
    <property type="match status" value="1"/>
</dbReference>
<dbReference type="InterPro" id="IPR051056">
    <property type="entry name" value="Glycosyl_Hydrolase_73"/>
</dbReference>
<feature type="domain" description="LysM" evidence="12">
    <location>
        <begin position="245"/>
        <end position="289"/>
    </location>
</feature>
<comment type="similarity">
    <text evidence="2">Belongs to the glycosyl hydrolase 73 family.</text>
</comment>
<evidence type="ECO:0000256" key="2">
    <source>
        <dbReference type="ARBA" id="ARBA00010266"/>
    </source>
</evidence>
<dbReference type="Pfam" id="PF01476">
    <property type="entry name" value="LysM"/>
    <property type="match status" value="1"/>
</dbReference>
<dbReference type="EMBL" id="FJNE01000006">
    <property type="protein sequence ID" value="CZQ97146.1"/>
    <property type="molecule type" value="Genomic_DNA"/>
</dbReference>
<name>A0A143YUK5_9LACT</name>
<evidence type="ECO:0000256" key="1">
    <source>
        <dbReference type="ARBA" id="ARBA00004613"/>
    </source>
</evidence>
<feature type="domain" description="GW" evidence="11">
    <location>
        <begin position="902"/>
        <end position="974"/>
    </location>
</feature>
<evidence type="ECO:0000259" key="11">
    <source>
        <dbReference type="PROSITE" id="PS51780"/>
    </source>
</evidence>
<dbReference type="GO" id="GO:0004040">
    <property type="term" value="F:amidase activity"/>
    <property type="evidence" value="ECO:0007669"/>
    <property type="project" value="InterPro"/>
</dbReference>
<feature type="chain" id="PRO_5007515076" description="Peptidoglycan hydrolase" evidence="10">
    <location>
        <begin position="32"/>
        <end position="974"/>
    </location>
</feature>
<comment type="subcellular location">
    <subcellularLocation>
        <location evidence="1">Secreted</location>
    </subcellularLocation>
</comment>
<dbReference type="InterPro" id="IPR038200">
    <property type="entry name" value="GW_dom_sf"/>
</dbReference>
<dbReference type="GO" id="GO:0042742">
    <property type="term" value="P:defense response to bacterium"/>
    <property type="evidence" value="ECO:0007669"/>
    <property type="project" value="UniProtKB-KW"/>
</dbReference>
<gene>
    <name evidence="13" type="ORF">Tpal_2106</name>
</gene>
<keyword evidence="14" id="KW-1185">Reference proteome</keyword>
<dbReference type="Gene3D" id="2.30.30.170">
    <property type="match status" value="7"/>
</dbReference>
<dbReference type="Pfam" id="PF13457">
    <property type="entry name" value="GW"/>
    <property type="match status" value="7"/>
</dbReference>
<evidence type="ECO:0000256" key="10">
    <source>
        <dbReference type="SAM" id="SignalP"/>
    </source>
</evidence>
<dbReference type="GO" id="GO:0005576">
    <property type="term" value="C:extracellular region"/>
    <property type="evidence" value="ECO:0007669"/>
    <property type="project" value="UniProtKB-SubCell"/>
</dbReference>
<evidence type="ECO:0000256" key="5">
    <source>
        <dbReference type="ARBA" id="ARBA00022638"/>
    </source>
</evidence>
<protein>
    <recommendedName>
        <fullName evidence="9">Peptidoglycan hydrolase</fullName>
    </recommendedName>
</protein>
<evidence type="ECO:0000313" key="14">
    <source>
        <dbReference type="Proteomes" id="UP000242754"/>
    </source>
</evidence>
<dbReference type="PANTHER" id="PTHR33308">
    <property type="entry name" value="PEPTIDOGLYCAN HYDROLASE FLGJ"/>
    <property type="match status" value="1"/>
</dbReference>
<evidence type="ECO:0000256" key="7">
    <source>
        <dbReference type="ARBA" id="ARBA00022801"/>
    </source>
</evidence>
<sequence length="974" mass="104564">MIVQKKHLRACIALSSMAASSLLFGNKYAFADEVNTNTVEPQSTATGAAAAAVATDTPSAADEPVVSAEMPVAGAVTATEKDGVKQTVLDPLLPEATEISGSTLPNGYLVFYKEDTILAETAVDETGLFKLPVTGIVAGMKIKAVVYGNQDKTTVLEETEWTVPATDKPAADVAMPDPITDPTLAAPEASGAAETVILDPLADETLNASTELPAGNIATETPSMSVSAAAVSVETAAVQEAKGSWYYYVQSGDSLQSIATHYATDVASLVRWNSLVDANKIVVGQLLSVNGTNAYAEIDKETRTFADNAAFVNYLGQYATDIGVDYNLYASVMVAQASLESAYGTSKLGTVGNNLFGIKGSYEGNSIVMRTWEEQSDGSIIWIDAFFRLYPSYQESMVDYAEKLRTGVSWDPNYYKGTWIENTTSYKDATLYLTGRYATDSSYYLKLNSIISAYSLTKFDGPKTVAADYSAIVAGNGYSIDSLPWGTTGYEYVASSSAYYGMEVHVSRQTADSQYSYISIDGKDLGWIDSAALKRFATVSTNYSLPIMNGGYSIDSLPWGEPGCVKLGDSATYYGKVATVVRETANGAYAEIAIDGVLKGWIDKKAFNAAFESYTATIQKGNYSIDSLPWGTSGYRTLDWSSAYVGKTVSVIGKSADEAYLCIAYNGAALGWVDYKAFESFGSVNAYYYAIVSGTNYSIDSQPWGEVGYAYLDTSANYYGKEVLVTRKTANGQYAYISINGKGLGWIDNRGLQTFTTKAVSYSLPIMAGNYSVDSLPWGEPGFVKVADASVYFGKIATVLRETANGAYAEITIDGQRLGWVDKRVFNNVKQADYYAGISRQSYSIDSLPWGTAGFQTVGSSNEQLGNCVKIIAETSDGLYKLVQKDGQTLGWIDNRALTAFGTVAANYAATIQSSGYSIDSLPWGTTGFTLVSLTSSYLNKPVQVIRETANGAYALIAVDGKTIGWVDKRSFNK</sequence>
<dbReference type="Pfam" id="PF01832">
    <property type="entry name" value="Glucosaminidase"/>
    <property type="match status" value="1"/>
</dbReference>
<keyword evidence="3" id="KW-0964">Secreted</keyword>
<keyword evidence="8" id="KW-0961">Cell wall biogenesis/degradation</keyword>
<evidence type="ECO:0000313" key="13">
    <source>
        <dbReference type="EMBL" id="CZQ97146.1"/>
    </source>
</evidence>
<dbReference type="Gene3D" id="1.10.530.10">
    <property type="match status" value="1"/>
</dbReference>
<proteinExistence type="inferred from homology"/>
<dbReference type="InterPro" id="IPR036779">
    <property type="entry name" value="LysM_dom_sf"/>
</dbReference>
<dbReference type="SUPFAM" id="SSF54106">
    <property type="entry name" value="LysM domain"/>
    <property type="match status" value="1"/>
</dbReference>
<evidence type="ECO:0000256" key="8">
    <source>
        <dbReference type="ARBA" id="ARBA00023316"/>
    </source>
</evidence>
<keyword evidence="6 10" id="KW-0732">Signal</keyword>
<keyword evidence="4" id="KW-0929">Antimicrobial</keyword>
<dbReference type="SMART" id="SM00047">
    <property type="entry name" value="LYZ2"/>
    <property type="match status" value="1"/>
</dbReference>
<dbReference type="Proteomes" id="UP000242754">
    <property type="component" value="Unassembled WGS sequence"/>
</dbReference>
<organism evidence="13 14">
    <name type="scientific">Trichococcus palustris</name>
    <dbReference type="NCBI Taxonomy" id="140314"/>
    <lineage>
        <taxon>Bacteria</taxon>
        <taxon>Bacillati</taxon>
        <taxon>Bacillota</taxon>
        <taxon>Bacilli</taxon>
        <taxon>Lactobacillales</taxon>
        <taxon>Carnobacteriaceae</taxon>
        <taxon>Trichococcus</taxon>
    </lineage>
</organism>
<evidence type="ECO:0000256" key="9">
    <source>
        <dbReference type="ARBA" id="ARBA00032108"/>
    </source>
</evidence>
<dbReference type="STRING" id="140314.SAMN04488076_104145"/>
<dbReference type="GO" id="GO:0071555">
    <property type="term" value="P:cell wall organization"/>
    <property type="evidence" value="ECO:0007669"/>
    <property type="project" value="UniProtKB-KW"/>
</dbReference>
<dbReference type="GO" id="GO:0031640">
    <property type="term" value="P:killing of cells of another organism"/>
    <property type="evidence" value="ECO:0007669"/>
    <property type="project" value="UniProtKB-KW"/>
</dbReference>
<keyword evidence="7" id="KW-0378">Hydrolase</keyword>
<dbReference type="InterPro" id="IPR025987">
    <property type="entry name" value="GW_dom"/>
</dbReference>
<keyword evidence="5" id="KW-0081">Bacteriolytic enzyme</keyword>